<dbReference type="RefSeq" id="WP_135445296.1">
    <property type="nucleotide sequence ID" value="NZ_SRLE01000009.1"/>
</dbReference>
<dbReference type="Gene3D" id="1.10.10.10">
    <property type="entry name" value="Winged helix-like DNA-binding domain superfamily/Winged helix DNA-binding domain"/>
    <property type="match status" value="1"/>
</dbReference>
<comment type="similarity">
    <text evidence="1">Belongs to the DprA/Smf family.</text>
</comment>
<reference evidence="5 6" key="1">
    <citation type="submission" date="2019-04" db="EMBL/GenBank/DDBJ databases">
        <title>Taxonomy of novel Haliea sp. from mangrove soil of West Coast of India.</title>
        <authorList>
            <person name="Verma A."/>
            <person name="Kumar P."/>
            <person name="Krishnamurthi S."/>
        </authorList>
    </citation>
    <scope>NUCLEOTIDE SEQUENCE [LARGE SCALE GENOMIC DNA]</scope>
    <source>
        <strain evidence="5 6">SAOS-164</strain>
    </source>
</reference>
<organism evidence="5 6">
    <name type="scientific">Mangrovimicrobium sediminis</name>
    <dbReference type="NCBI Taxonomy" id="2562682"/>
    <lineage>
        <taxon>Bacteria</taxon>
        <taxon>Pseudomonadati</taxon>
        <taxon>Pseudomonadota</taxon>
        <taxon>Gammaproteobacteria</taxon>
        <taxon>Cellvibrionales</taxon>
        <taxon>Halieaceae</taxon>
        <taxon>Mangrovimicrobium</taxon>
    </lineage>
</organism>
<dbReference type="PANTHER" id="PTHR43022">
    <property type="entry name" value="PROTEIN SMF"/>
    <property type="match status" value="1"/>
</dbReference>
<gene>
    <name evidence="5" type="primary">dprA</name>
    <name evidence="5" type="ORF">E4634_14980</name>
</gene>
<evidence type="ECO:0000256" key="1">
    <source>
        <dbReference type="ARBA" id="ARBA00006525"/>
    </source>
</evidence>
<evidence type="ECO:0000256" key="2">
    <source>
        <dbReference type="SAM" id="MobiDB-lite"/>
    </source>
</evidence>
<comment type="caution">
    <text evidence="5">The sequence shown here is derived from an EMBL/GenBank/DDBJ whole genome shotgun (WGS) entry which is preliminary data.</text>
</comment>
<feature type="region of interest" description="Disordered" evidence="2">
    <location>
        <begin position="294"/>
        <end position="315"/>
    </location>
</feature>
<feature type="domain" description="Smf/DprA SLOG" evidence="3">
    <location>
        <begin position="17"/>
        <end position="225"/>
    </location>
</feature>
<evidence type="ECO:0000313" key="5">
    <source>
        <dbReference type="EMBL" id="TGD72817.1"/>
    </source>
</evidence>
<sequence>METVDMCPPALPPGTQLILSTDPRFPPLLNAIPDPPARLYLHGDADLLARPQLAIVGARRASAAGLQAAAELARAAVDAGLCVCSGMAQGVDGAAHRAALEAGGPTVAVMGTGIDIHYPKANGALARQIIERGCLVTEYPPASAPEPWRFPRRNRIISGLSLGVVVVEAALRSGSLITASAAVEQGREVFALPWSNAHAGGSGCLRLLRDGAKMVQGIDDILEELDSLYRAQRALTPSPVEESETADGDAPALLTLLGDDEIPADTLAGLTGRPVAEVMAELTALELAGQVRRGAQGYRREPDGRITLPSRHRFG</sequence>
<dbReference type="EMBL" id="SRLE01000009">
    <property type="protein sequence ID" value="TGD72817.1"/>
    <property type="molecule type" value="Genomic_DNA"/>
</dbReference>
<evidence type="ECO:0000259" key="3">
    <source>
        <dbReference type="Pfam" id="PF02481"/>
    </source>
</evidence>
<dbReference type="PANTHER" id="PTHR43022:SF1">
    <property type="entry name" value="PROTEIN SMF"/>
    <property type="match status" value="1"/>
</dbReference>
<keyword evidence="6" id="KW-1185">Reference proteome</keyword>
<dbReference type="NCBIfam" id="TIGR00732">
    <property type="entry name" value="dprA"/>
    <property type="match status" value="1"/>
</dbReference>
<dbReference type="Pfam" id="PF02481">
    <property type="entry name" value="DNA_processg_A"/>
    <property type="match status" value="1"/>
</dbReference>
<dbReference type="SUPFAM" id="SSF102405">
    <property type="entry name" value="MCP/YpsA-like"/>
    <property type="match status" value="1"/>
</dbReference>
<dbReference type="InterPro" id="IPR057666">
    <property type="entry name" value="DrpA_SLOG"/>
</dbReference>
<dbReference type="InterPro" id="IPR041614">
    <property type="entry name" value="DprA_WH"/>
</dbReference>
<dbReference type="InterPro" id="IPR003488">
    <property type="entry name" value="DprA"/>
</dbReference>
<feature type="domain" description="DprA winged helix" evidence="4">
    <location>
        <begin position="240"/>
        <end position="295"/>
    </location>
</feature>
<dbReference type="OrthoDB" id="9785707at2"/>
<name>A0A4Z0M070_9GAMM</name>
<evidence type="ECO:0000259" key="4">
    <source>
        <dbReference type="Pfam" id="PF17782"/>
    </source>
</evidence>
<dbReference type="GO" id="GO:0009294">
    <property type="term" value="P:DNA-mediated transformation"/>
    <property type="evidence" value="ECO:0007669"/>
    <property type="project" value="InterPro"/>
</dbReference>
<proteinExistence type="inferred from homology"/>
<dbReference type="Gene3D" id="3.40.50.450">
    <property type="match status" value="1"/>
</dbReference>
<accession>A0A4Z0M070</accession>
<dbReference type="Proteomes" id="UP000298050">
    <property type="component" value="Unassembled WGS sequence"/>
</dbReference>
<dbReference type="AlphaFoldDB" id="A0A4Z0M070"/>
<protein>
    <submittedName>
        <fullName evidence="5">DNA-protecting protein DprA</fullName>
    </submittedName>
</protein>
<evidence type="ECO:0000313" key="6">
    <source>
        <dbReference type="Proteomes" id="UP000298050"/>
    </source>
</evidence>
<dbReference type="InterPro" id="IPR036388">
    <property type="entry name" value="WH-like_DNA-bd_sf"/>
</dbReference>
<dbReference type="Pfam" id="PF17782">
    <property type="entry name" value="WHD_DprA"/>
    <property type="match status" value="1"/>
</dbReference>